<evidence type="ECO:0000313" key="3">
    <source>
        <dbReference type="EMBL" id="OKL45247.1"/>
    </source>
</evidence>
<keyword evidence="1" id="KW-0812">Transmembrane</keyword>
<feature type="transmembrane region" description="Helical" evidence="1">
    <location>
        <begin position="66"/>
        <end position="85"/>
    </location>
</feature>
<dbReference type="AlphaFoldDB" id="A0A1U7JKK3"/>
<dbReference type="InterPro" id="IPR049201">
    <property type="entry name" value="DUF6867"/>
</dbReference>
<comment type="caution">
    <text evidence="3">The sequence shown here is derived from an EMBL/GenBank/DDBJ whole genome shotgun (WGS) entry which is preliminary data.</text>
</comment>
<keyword evidence="1" id="KW-0472">Membrane</keyword>
<evidence type="ECO:0000256" key="1">
    <source>
        <dbReference type="SAM" id="Phobius"/>
    </source>
</evidence>
<gene>
    <name evidence="3" type="ORF">A3843_02585</name>
</gene>
<dbReference type="Pfam" id="PF21741">
    <property type="entry name" value="DUF6867"/>
    <property type="match status" value="1"/>
</dbReference>
<dbReference type="Proteomes" id="UP000185783">
    <property type="component" value="Unassembled WGS sequence"/>
</dbReference>
<accession>A0A1U7JKK3</accession>
<dbReference type="OrthoDB" id="9806174at2"/>
<feature type="transmembrane region" description="Helical" evidence="1">
    <location>
        <begin position="6"/>
        <end position="26"/>
    </location>
</feature>
<evidence type="ECO:0000313" key="4">
    <source>
        <dbReference type="Proteomes" id="UP000185783"/>
    </source>
</evidence>
<feature type="transmembrane region" description="Helical" evidence="1">
    <location>
        <begin position="38"/>
        <end position="60"/>
    </location>
</feature>
<dbReference type="RefSeq" id="WP_028480255.1">
    <property type="nucleotide sequence ID" value="NZ_LVVZ01000005.1"/>
</dbReference>
<sequence length="119" mass="13874">MGILYGSSLPVFIIFVCGIGGLAAYATGRAIAVTWRPFWMLFWFLFLLTLAVRFLCFALFEEPLLSFQYFVVDYLVLTGIALIGWRKTRTTQMVTQYRWLYVRTSPFTWTLRQGQNDAY</sequence>
<evidence type="ECO:0000259" key="2">
    <source>
        <dbReference type="Pfam" id="PF21741"/>
    </source>
</evidence>
<keyword evidence="4" id="KW-1185">Reference proteome</keyword>
<reference evidence="3 4" key="1">
    <citation type="submission" date="2016-03" db="EMBL/GenBank/DDBJ databases">
        <title>Genome sequence of Nesiotobacter sp. nov., a moderately halophilic alphaproteobacterium isolated from the Yellow Sea, China.</title>
        <authorList>
            <person name="Zhang G."/>
            <person name="Zhang R."/>
        </authorList>
    </citation>
    <scope>NUCLEOTIDE SEQUENCE [LARGE SCALE GENOMIC DNA]</scope>
    <source>
        <strain evidence="3 4">WB1-6</strain>
    </source>
</reference>
<feature type="domain" description="DUF6867" evidence="2">
    <location>
        <begin position="8"/>
        <end position="110"/>
    </location>
</feature>
<dbReference type="STRING" id="197461.A3843_02585"/>
<dbReference type="EMBL" id="LVVZ01000005">
    <property type="protein sequence ID" value="OKL45247.1"/>
    <property type="molecule type" value="Genomic_DNA"/>
</dbReference>
<name>A0A1U7JKK3_9HYPH</name>
<protein>
    <recommendedName>
        <fullName evidence="2">DUF6867 domain-containing protein</fullName>
    </recommendedName>
</protein>
<proteinExistence type="predicted"/>
<keyword evidence="1" id="KW-1133">Transmembrane helix</keyword>
<organism evidence="3 4">
    <name type="scientific">Pseudovibrio exalbescens</name>
    <dbReference type="NCBI Taxonomy" id="197461"/>
    <lineage>
        <taxon>Bacteria</taxon>
        <taxon>Pseudomonadati</taxon>
        <taxon>Pseudomonadota</taxon>
        <taxon>Alphaproteobacteria</taxon>
        <taxon>Hyphomicrobiales</taxon>
        <taxon>Stappiaceae</taxon>
        <taxon>Pseudovibrio</taxon>
    </lineage>
</organism>